<accession>A0A917J994</accession>
<name>A0A917J994_9SPHI</name>
<evidence type="ECO:0000313" key="1">
    <source>
        <dbReference type="EMBL" id="GGI50282.1"/>
    </source>
</evidence>
<gene>
    <name evidence="1" type="ORF">GCM10011425_14940</name>
</gene>
<dbReference type="EMBL" id="BMDO01000003">
    <property type="protein sequence ID" value="GGI50282.1"/>
    <property type="molecule type" value="Genomic_DNA"/>
</dbReference>
<comment type="caution">
    <text evidence="1">The sequence shown here is derived from an EMBL/GenBank/DDBJ whole genome shotgun (WGS) entry which is preliminary data.</text>
</comment>
<reference evidence="1" key="2">
    <citation type="submission" date="2020-09" db="EMBL/GenBank/DDBJ databases">
        <authorList>
            <person name="Sun Q."/>
            <person name="Sedlacek I."/>
        </authorList>
    </citation>
    <scope>NUCLEOTIDE SEQUENCE</scope>
    <source>
        <strain evidence="1">CCM 8711</strain>
    </source>
</reference>
<organism evidence="1 2">
    <name type="scientific">Mucilaginibacter galii</name>
    <dbReference type="NCBI Taxonomy" id="2005073"/>
    <lineage>
        <taxon>Bacteria</taxon>
        <taxon>Pseudomonadati</taxon>
        <taxon>Bacteroidota</taxon>
        <taxon>Sphingobacteriia</taxon>
        <taxon>Sphingobacteriales</taxon>
        <taxon>Sphingobacteriaceae</taxon>
        <taxon>Mucilaginibacter</taxon>
    </lineage>
</organism>
<protein>
    <submittedName>
        <fullName evidence="1">Uncharacterized protein</fullName>
    </submittedName>
</protein>
<proteinExistence type="predicted"/>
<dbReference type="Gene3D" id="3.40.50.20">
    <property type="match status" value="1"/>
</dbReference>
<evidence type="ECO:0000313" key="2">
    <source>
        <dbReference type="Proteomes" id="UP000662074"/>
    </source>
</evidence>
<sequence>MFNHNIVYTLITAASSAKAHQVKNQLQTQTVLLGDYLDLPEVMIKAGKMVKLPDPGKEAYPHQMLAFCLDYNVNTVYVLRNEEAQALAPAGLLFKEYGIDIIASYD</sequence>
<dbReference type="Proteomes" id="UP000662074">
    <property type="component" value="Unassembled WGS sequence"/>
</dbReference>
<dbReference type="AlphaFoldDB" id="A0A917J994"/>
<keyword evidence="2" id="KW-1185">Reference proteome</keyword>
<reference evidence="1" key="1">
    <citation type="journal article" date="2014" name="Int. J. Syst. Evol. Microbiol.">
        <title>Complete genome sequence of Corynebacterium casei LMG S-19264T (=DSM 44701T), isolated from a smear-ripened cheese.</title>
        <authorList>
            <consortium name="US DOE Joint Genome Institute (JGI-PGF)"/>
            <person name="Walter F."/>
            <person name="Albersmeier A."/>
            <person name="Kalinowski J."/>
            <person name="Ruckert C."/>
        </authorList>
    </citation>
    <scope>NUCLEOTIDE SEQUENCE</scope>
    <source>
        <strain evidence="1">CCM 8711</strain>
    </source>
</reference>